<feature type="domain" description="RING-type" evidence="6">
    <location>
        <begin position="264"/>
        <end position="311"/>
    </location>
</feature>
<dbReference type="PROSITE" id="PS50089">
    <property type="entry name" value="ZF_RING_2"/>
    <property type="match status" value="1"/>
</dbReference>
<dbReference type="GO" id="GO:0008270">
    <property type="term" value="F:zinc ion binding"/>
    <property type="evidence" value="ECO:0007669"/>
    <property type="project" value="UniProtKB-KW"/>
</dbReference>
<dbReference type="CDD" id="cd16448">
    <property type="entry name" value="RING-H2"/>
    <property type="match status" value="1"/>
</dbReference>
<dbReference type="PANTHER" id="PTHR45931">
    <property type="entry name" value="SI:CH211-59O9.10"/>
    <property type="match status" value="1"/>
</dbReference>
<dbReference type="Pfam" id="PF13639">
    <property type="entry name" value="zf-RING_2"/>
    <property type="match status" value="1"/>
</dbReference>
<dbReference type="SMART" id="SM00184">
    <property type="entry name" value="RING"/>
    <property type="match status" value="1"/>
</dbReference>
<evidence type="ECO:0000256" key="3">
    <source>
        <dbReference type="ARBA" id="ARBA00022833"/>
    </source>
</evidence>
<keyword evidence="3" id="KW-0862">Zinc</keyword>
<dbReference type="STRING" id="1165861.A0A0L0USG5"/>
<reference evidence="8" key="1">
    <citation type="submission" date="2014-03" db="EMBL/GenBank/DDBJ databases">
        <title>The Genome Sequence of Puccinia striiformis f. sp. tritici PST-78.</title>
        <authorList>
            <consortium name="The Broad Institute Genome Sequencing Platform"/>
            <person name="Cuomo C."/>
            <person name="Hulbert S."/>
            <person name="Chen X."/>
            <person name="Walker B."/>
            <person name="Young S.K."/>
            <person name="Zeng Q."/>
            <person name="Gargeya S."/>
            <person name="Fitzgerald M."/>
            <person name="Haas B."/>
            <person name="Abouelleil A."/>
            <person name="Alvarado L."/>
            <person name="Arachchi H.M."/>
            <person name="Berlin A.M."/>
            <person name="Chapman S.B."/>
            <person name="Goldberg J."/>
            <person name="Griggs A."/>
            <person name="Gujja S."/>
            <person name="Hansen M."/>
            <person name="Howarth C."/>
            <person name="Imamovic A."/>
            <person name="Larimer J."/>
            <person name="McCowan C."/>
            <person name="Montmayeur A."/>
            <person name="Murphy C."/>
            <person name="Neiman D."/>
            <person name="Pearson M."/>
            <person name="Priest M."/>
            <person name="Roberts A."/>
            <person name="Saif S."/>
            <person name="Shea T."/>
            <person name="Sisk P."/>
            <person name="Sykes S."/>
            <person name="Wortman J."/>
            <person name="Nusbaum C."/>
            <person name="Birren B."/>
        </authorList>
    </citation>
    <scope>NUCLEOTIDE SEQUENCE [LARGE SCALE GENOMIC DNA]</scope>
    <source>
        <strain evidence="8">race PST-78</strain>
    </source>
</reference>
<gene>
    <name evidence="7" type="ORF">PSTG_16572</name>
</gene>
<evidence type="ECO:0000259" key="6">
    <source>
        <dbReference type="PROSITE" id="PS50089"/>
    </source>
</evidence>
<organism evidence="7 8">
    <name type="scientific">Puccinia striiformis f. sp. tritici PST-78</name>
    <dbReference type="NCBI Taxonomy" id="1165861"/>
    <lineage>
        <taxon>Eukaryota</taxon>
        <taxon>Fungi</taxon>
        <taxon>Dikarya</taxon>
        <taxon>Basidiomycota</taxon>
        <taxon>Pucciniomycotina</taxon>
        <taxon>Pucciniomycetes</taxon>
        <taxon>Pucciniales</taxon>
        <taxon>Pucciniaceae</taxon>
        <taxon>Puccinia</taxon>
    </lineage>
</organism>
<evidence type="ECO:0000313" key="7">
    <source>
        <dbReference type="EMBL" id="KNE89988.1"/>
    </source>
</evidence>
<dbReference type="GO" id="GO:0061630">
    <property type="term" value="F:ubiquitin protein ligase activity"/>
    <property type="evidence" value="ECO:0007669"/>
    <property type="project" value="TreeGrafter"/>
</dbReference>
<dbReference type="Gene3D" id="3.30.40.10">
    <property type="entry name" value="Zinc/RING finger domain, C3HC4 (zinc finger)"/>
    <property type="match status" value="1"/>
</dbReference>
<dbReference type="InterPro" id="IPR001841">
    <property type="entry name" value="Znf_RING"/>
</dbReference>
<accession>A0A0L0USG5</accession>
<evidence type="ECO:0000313" key="8">
    <source>
        <dbReference type="Proteomes" id="UP000054564"/>
    </source>
</evidence>
<dbReference type="PANTHER" id="PTHR45931:SF3">
    <property type="entry name" value="RING ZINC FINGER-CONTAINING PROTEIN"/>
    <property type="match status" value="1"/>
</dbReference>
<dbReference type="AlphaFoldDB" id="A0A0L0USG5"/>
<name>A0A0L0USG5_9BASI</name>
<dbReference type="GO" id="GO:0006511">
    <property type="term" value="P:ubiquitin-dependent protein catabolic process"/>
    <property type="evidence" value="ECO:0007669"/>
    <property type="project" value="TreeGrafter"/>
</dbReference>
<dbReference type="SUPFAM" id="SSF57850">
    <property type="entry name" value="RING/U-box"/>
    <property type="match status" value="1"/>
</dbReference>
<keyword evidence="2 4" id="KW-0863">Zinc-finger</keyword>
<keyword evidence="8" id="KW-1185">Reference proteome</keyword>
<evidence type="ECO:0000256" key="1">
    <source>
        <dbReference type="ARBA" id="ARBA00022723"/>
    </source>
</evidence>
<sequence>MDPNANPSDSVADVPESSPSGIGPVEESVGANPVTANVERPEEAAAPEEVPPPHAVHFAEGEWIQLPEELNADFAELFGLLRARPVEGNANEAYNDEALRALNGDADDGMPVNVQDLVAQLDVIAPTGPHQYHHVGLPPLAQVLQSITPQQDRLVLQTFFDAAHQIITELTDNPQQRAYSLQETESRVGNFEEIRRVIENLDSDTAELINTFVAETEDELVHLITTPARIEMARQEVRALLDSHINASIAALPLDSTQTDSPSCAICLEEYVESDLTVSLQCHHSHHFHRDCILDWLESLVPEQLTCPICRAEVELSAPPDPDPLD</sequence>
<keyword evidence="1" id="KW-0479">Metal-binding</keyword>
<dbReference type="InterPro" id="IPR013083">
    <property type="entry name" value="Znf_RING/FYVE/PHD"/>
</dbReference>
<dbReference type="InterPro" id="IPR051834">
    <property type="entry name" value="RING_finger_E3_ligase"/>
</dbReference>
<dbReference type="EMBL" id="AJIL01000284">
    <property type="protein sequence ID" value="KNE89988.1"/>
    <property type="molecule type" value="Genomic_DNA"/>
</dbReference>
<dbReference type="Proteomes" id="UP000054564">
    <property type="component" value="Unassembled WGS sequence"/>
</dbReference>
<evidence type="ECO:0000256" key="2">
    <source>
        <dbReference type="ARBA" id="ARBA00022771"/>
    </source>
</evidence>
<evidence type="ECO:0000256" key="4">
    <source>
        <dbReference type="PROSITE-ProRule" id="PRU00175"/>
    </source>
</evidence>
<protein>
    <recommendedName>
        <fullName evidence="6">RING-type domain-containing protein</fullName>
    </recommendedName>
</protein>
<feature type="region of interest" description="Disordered" evidence="5">
    <location>
        <begin position="1"/>
        <end position="53"/>
    </location>
</feature>
<comment type="caution">
    <text evidence="7">The sequence shown here is derived from an EMBL/GenBank/DDBJ whole genome shotgun (WGS) entry which is preliminary data.</text>
</comment>
<proteinExistence type="predicted"/>
<evidence type="ECO:0000256" key="5">
    <source>
        <dbReference type="SAM" id="MobiDB-lite"/>
    </source>
</evidence>
<dbReference type="GO" id="GO:0005634">
    <property type="term" value="C:nucleus"/>
    <property type="evidence" value="ECO:0007669"/>
    <property type="project" value="TreeGrafter"/>
</dbReference>